<sequence length="926" mass="102635">MNRKLFTILGLALFLVCALAPMWRWAAVQAKPVERAKATPFKASDYAKASSDRLTPAEGLQPAGRPAAKAAVDTVFFDDFEADTVGWDTIDMSFQTPKWHIDSYQAYAGNSWWCGTSTDTAGWSTPPGYGDGWAQFLISPNFDLTAISADSVIFSMWHYYNLEGPAFPDDWDCINVWADTTGDTLWHFDNWINLTPDTLRFPGTAYNISHPYSWTYTGLSPDLVPIYGWGGDNGGYTQAGFDLTRFKGKNLRLCFIGASDAAASDQTRNMNYHGIWYLDNIQVDTVSAGGARGSIFFEDGETGSGAWKATGKTPKINWHRSARRASSGTTSWYNGSEATGKYSWGQSDAMVSPLIDLRPVSNSQPCLLDFRIWPEVPDDGSDLNTYNDWWRIDVSTDSGRNWLDFAGIFIDSSKQWKNHSDIWPLNLSSYIGKIIKLRIGMGSDGDNHVGEGVYIDDFIVTGKTRDPLPSASSICLVDNDGGAADLSENSWTKYMEASLANLGYKYSVVTIGVNKTMTPGYLEQYPLVIWNLGANFDYRAGAEYKALAIKDQECILSYLNNGGRMWMAGQYYFYANGTQIDTTVHPNFWRDYLHLAPDTGWAAATTYKVTGIAGDPIGDGLADSLLYDRLNGSSVYWTDPWHAYTLNPDTPAVNVAGFMKNDDGTFNGLRYQDTTGLGYKLVYTSFPFEAVPTPVSRDTLTARVINWLKPGLNGDYTPPAVPIGLALQQNYDTVKCVWRANAEPDIKGYKVYRSLQSGIPTWSKVGSALHPDTAFADTTAESGLTYNYAITACDTLVPANESLKSLWSRIYVAPVMGLEGRPVEPFTVYSFKLEQNKPNPFKQLTTINYQLAKQGQVSLKVYSIAGQAVKTLASSVQQARAYSVTWDGRDDKGRALSNGVYFYRLEARGQNGQERLSQTKRLIIVK</sequence>
<accession>A0A933MJQ5</accession>
<name>A0A933MJQ5_UNCT6</name>
<dbReference type="Proteomes" id="UP000736328">
    <property type="component" value="Unassembled WGS sequence"/>
</dbReference>
<dbReference type="InterPro" id="IPR036116">
    <property type="entry name" value="FN3_sf"/>
</dbReference>
<dbReference type="AlphaFoldDB" id="A0A933MJQ5"/>
<dbReference type="InterPro" id="IPR026444">
    <property type="entry name" value="Secre_tail"/>
</dbReference>
<dbReference type="InterPro" id="IPR013783">
    <property type="entry name" value="Ig-like_fold"/>
</dbReference>
<protein>
    <submittedName>
        <fullName evidence="3">T9SS type A sorting domain-containing protein</fullName>
    </submittedName>
</protein>
<evidence type="ECO:0000259" key="2">
    <source>
        <dbReference type="PROSITE" id="PS50853"/>
    </source>
</evidence>
<dbReference type="SUPFAM" id="SSF49265">
    <property type="entry name" value="Fibronectin type III"/>
    <property type="match status" value="1"/>
</dbReference>
<dbReference type="Gene3D" id="2.60.40.10">
    <property type="entry name" value="Immunoglobulins"/>
    <property type="match status" value="1"/>
</dbReference>
<feature type="signal peptide" evidence="1">
    <location>
        <begin position="1"/>
        <end position="26"/>
    </location>
</feature>
<evidence type="ECO:0000256" key="1">
    <source>
        <dbReference type="SAM" id="SignalP"/>
    </source>
</evidence>
<evidence type="ECO:0000313" key="4">
    <source>
        <dbReference type="Proteomes" id="UP000736328"/>
    </source>
</evidence>
<dbReference type="Gene3D" id="2.60.40.4070">
    <property type="match status" value="1"/>
</dbReference>
<organism evidence="3 4">
    <name type="scientific">candidate division TA06 bacterium</name>
    <dbReference type="NCBI Taxonomy" id="2250710"/>
    <lineage>
        <taxon>Bacteria</taxon>
        <taxon>Bacteria division TA06</taxon>
    </lineage>
</organism>
<dbReference type="NCBIfam" id="TIGR04183">
    <property type="entry name" value="Por_Secre_tail"/>
    <property type="match status" value="1"/>
</dbReference>
<dbReference type="EMBL" id="JACQXR010000018">
    <property type="protein sequence ID" value="MBI4725930.1"/>
    <property type="molecule type" value="Genomic_DNA"/>
</dbReference>
<feature type="domain" description="Fibronectin type-III" evidence="2">
    <location>
        <begin position="718"/>
        <end position="815"/>
    </location>
</feature>
<dbReference type="Pfam" id="PF13860">
    <property type="entry name" value="FlgD_ig"/>
    <property type="match status" value="1"/>
</dbReference>
<dbReference type="InterPro" id="IPR025965">
    <property type="entry name" value="FlgD/Vpr_Ig-like"/>
</dbReference>
<reference evidence="3" key="1">
    <citation type="submission" date="2020-07" db="EMBL/GenBank/DDBJ databases">
        <title>Huge and variable diversity of episymbiotic CPR bacteria and DPANN archaea in groundwater ecosystems.</title>
        <authorList>
            <person name="He C.Y."/>
            <person name="Keren R."/>
            <person name="Whittaker M."/>
            <person name="Farag I.F."/>
            <person name="Doudna J."/>
            <person name="Cate J.H.D."/>
            <person name="Banfield J.F."/>
        </authorList>
    </citation>
    <scope>NUCLEOTIDE SEQUENCE</scope>
    <source>
        <strain evidence="3">NC_groundwater_1520_Pr4_B-0.1um_53_5</strain>
    </source>
</reference>
<gene>
    <name evidence="3" type="ORF">HY768_01665</name>
</gene>
<dbReference type="PROSITE" id="PS50853">
    <property type="entry name" value="FN3"/>
    <property type="match status" value="1"/>
</dbReference>
<evidence type="ECO:0000313" key="3">
    <source>
        <dbReference type="EMBL" id="MBI4725930.1"/>
    </source>
</evidence>
<feature type="chain" id="PRO_5038081101" evidence="1">
    <location>
        <begin position="27"/>
        <end position="926"/>
    </location>
</feature>
<proteinExistence type="predicted"/>
<dbReference type="InterPro" id="IPR003961">
    <property type="entry name" value="FN3_dom"/>
</dbReference>
<keyword evidence="1" id="KW-0732">Signal</keyword>
<comment type="caution">
    <text evidence="3">The sequence shown here is derived from an EMBL/GenBank/DDBJ whole genome shotgun (WGS) entry which is preliminary data.</text>
</comment>